<dbReference type="PROSITE" id="PS50082">
    <property type="entry name" value="WD_REPEATS_2"/>
    <property type="match status" value="2"/>
</dbReference>
<dbReference type="Gene3D" id="2.130.10.10">
    <property type="entry name" value="YVTN repeat-like/Quinoprotein amine dehydrogenase"/>
    <property type="match status" value="1"/>
</dbReference>
<dbReference type="Pfam" id="PF20426">
    <property type="entry name" value="NBCH_WD40"/>
    <property type="match status" value="1"/>
</dbReference>
<sequence length="324" mass="35699">MPDTMVAITQEGLLLIHGWLPYDRSISHYFTFERDTNTAISAIRAKRVLAGPFAPGLEVTPSLFAVSHDAKLVFSGGHWDNSVRVYSVNKQKMVAHIVRHTDIVTCLALDNYGQHIITGSRDTTCMIWQVIYQSGMSQGLSKRPTQILYGHTDHVTCVAISEELDMAASGSKDGTVIVHTMRMGTYMRTLRPMCERSLQLSVTQLVLSDVGQICVYCEQHLPSKPTKQKKLDLHLYSVNGKHLASETLLHPLSHMLITDSHLVFGGSQGTLVVKELFGLKTLSTVTLHIPITCMTVTNGNSHILAGLSDGKLIIIGIKKPSEVK</sequence>
<dbReference type="InterPro" id="IPR036322">
    <property type="entry name" value="WD40_repeat_dom_sf"/>
</dbReference>
<keyword evidence="4" id="KW-1185">Reference proteome</keyword>
<feature type="repeat" description="WD" evidence="1">
    <location>
        <begin position="148"/>
        <end position="189"/>
    </location>
</feature>
<dbReference type="InterPro" id="IPR015943">
    <property type="entry name" value="WD40/YVTN_repeat-like_dom_sf"/>
</dbReference>
<dbReference type="InterPro" id="IPR046851">
    <property type="entry name" value="NBCH_WD40"/>
</dbReference>
<dbReference type="PANTHER" id="PTHR13743:SF112">
    <property type="entry name" value="BEACH DOMAIN-CONTAINING PROTEIN"/>
    <property type="match status" value="1"/>
</dbReference>
<evidence type="ECO:0000313" key="4">
    <source>
        <dbReference type="Proteomes" id="UP001209878"/>
    </source>
</evidence>
<feature type="repeat" description="WD" evidence="1">
    <location>
        <begin position="97"/>
        <end position="130"/>
    </location>
</feature>
<feature type="domain" description="Neurobeachin beta-propeller" evidence="2">
    <location>
        <begin position="4"/>
        <end position="321"/>
    </location>
</feature>
<dbReference type="PANTHER" id="PTHR13743">
    <property type="entry name" value="BEIGE/BEACH-RELATED"/>
    <property type="match status" value="1"/>
</dbReference>
<dbReference type="SMART" id="SM00320">
    <property type="entry name" value="WD40"/>
    <property type="match status" value="4"/>
</dbReference>
<dbReference type="AlphaFoldDB" id="A0AAD9P9M7"/>
<accession>A0AAD9P9M7</accession>
<dbReference type="GO" id="GO:0005829">
    <property type="term" value="C:cytosol"/>
    <property type="evidence" value="ECO:0007669"/>
    <property type="project" value="TreeGrafter"/>
</dbReference>
<dbReference type="EMBL" id="JAODUO010000072">
    <property type="protein sequence ID" value="KAK2190684.1"/>
    <property type="molecule type" value="Genomic_DNA"/>
</dbReference>
<proteinExistence type="predicted"/>
<dbReference type="PROSITE" id="PS50294">
    <property type="entry name" value="WD_REPEATS_REGION"/>
    <property type="match status" value="1"/>
</dbReference>
<organism evidence="3 4">
    <name type="scientific">Ridgeia piscesae</name>
    <name type="common">Tubeworm</name>
    <dbReference type="NCBI Taxonomy" id="27915"/>
    <lineage>
        <taxon>Eukaryota</taxon>
        <taxon>Metazoa</taxon>
        <taxon>Spiralia</taxon>
        <taxon>Lophotrochozoa</taxon>
        <taxon>Annelida</taxon>
        <taxon>Polychaeta</taxon>
        <taxon>Sedentaria</taxon>
        <taxon>Canalipalpata</taxon>
        <taxon>Sabellida</taxon>
        <taxon>Siboglinidae</taxon>
        <taxon>Ridgeia</taxon>
    </lineage>
</organism>
<comment type="caution">
    <text evidence="3">The sequence shown here is derived from an EMBL/GenBank/DDBJ whole genome shotgun (WGS) entry which is preliminary data.</text>
</comment>
<dbReference type="InterPro" id="IPR001680">
    <property type="entry name" value="WD40_rpt"/>
</dbReference>
<evidence type="ECO:0000259" key="2">
    <source>
        <dbReference type="Pfam" id="PF20426"/>
    </source>
</evidence>
<dbReference type="SUPFAM" id="SSF50978">
    <property type="entry name" value="WD40 repeat-like"/>
    <property type="match status" value="1"/>
</dbReference>
<reference evidence="3" key="1">
    <citation type="journal article" date="2023" name="Mol. Biol. Evol.">
        <title>Third-Generation Sequencing Reveals the Adaptive Role of the Epigenome in Three Deep-Sea Polychaetes.</title>
        <authorList>
            <person name="Perez M."/>
            <person name="Aroh O."/>
            <person name="Sun Y."/>
            <person name="Lan Y."/>
            <person name="Juniper S.K."/>
            <person name="Young C.R."/>
            <person name="Angers B."/>
            <person name="Qian P.Y."/>
        </authorList>
    </citation>
    <scope>NUCLEOTIDE SEQUENCE</scope>
    <source>
        <strain evidence="3">R07B-5</strain>
    </source>
</reference>
<name>A0AAD9P9M7_RIDPI</name>
<dbReference type="GO" id="GO:0008104">
    <property type="term" value="P:intracellular protein localization"/>
    <property type="evidence" value="ECO:0007669"/>
    <property type="project" value="TreeGrafter"/>
</dbReference>
<evidence type="ECO:0000256" key="1">
    <source>
        <dbReference type="PROSITE-ProRule" id="PRU00221"/>
    </source>
</evidence>
<keyword evidence="1" id="KW-0853">WD repeat</keyword>
<dbReference type="GO" id="GO:0019901">
    <property type="term" value="F:protein kinase binding"/>
    <property type="evidence" value="ECO:0007669"/>
    <property type="project" value="TreeGrafter"/>
</dbReference>
<dbReference type="GO" id="GO:0016020">
    <property type="term" value="C:membrane"/>
    <property type="evidence" value="ECO:0007669"/>
    <property type="project" value="TreeGrafter"/>
</dbReference>
<protein>
    <recommendedName>
        <fullName evidence="2">Neurobeachin beta-propeller domain-containing protein</fullName>
    </recommendedName>
</protein>
<gene>
    <name evidence="3" type="ORF">NP493_70g05046</name>
</gene>
<evidence type="ECO:0000313" key="3">
    <source>
        <dbReference type="EMBL" id="KAK2190684.1"/>
    </source>
</evidence>
<dbReference type="Proteomes" id="UP001209878">
    <property type="component" value="Unassembled WGS sequence"/>
</dbReference>
<dbReference type="InterPro" id="IPR050865">
    <property type="entry name" value="BEACH_Domain"/>
</dbReference>